<keyword evidence="3" id="KW-1185">Reference proteome</keyword>
<evidence type="ECO:0000313" key="3">
    <source>
        <dbReference type="Proteomes" id="UP001322664"/>
    </source>
</evidence>
<dbReference type="RefSeq" id="WP_319837436.1">
    <property type="nucleotide sequence ID" value="NZ_CP137624.1"/>
</dbReference>
<sequence>MNLQAYGVAFVEQAQGLPIKELESRAMLEQIVKRYADYLQTDSMAISASLFIKRYAVLTAAACVDYYELQQGKSNWLDAAYFDTATFTLQISEGEKLTQMNCWKKYLLQEHLANIVDILAVDYKINRRILWENIAVRINAALEKNSTSYEQERLEEIVEELSRPIAGLTNPIRDYIHVNKAVRKTCCRYYQLEKKEEGMPYCLVCPLKK</sequence>
<reference evidence="2 3" key="1">
    <citation type="submission" date="2023-09" db="EMBL/GenBank/DDBJ databases">
        <authorList>
            <person name="Page C.A."/>
            <person name="Perez-Diaz I.M."/>
        </authorList>
    </citation>
    <scope>NUCLEOTIDE SEQUENCE [LARGE SCALE GENOMIC DNA]</scope>
    <source>
        <strain evidence="2 3">Ll15</strain>
    </source>
</reference>
<dbReference type="InterPro" id="IPR022770">
    <property type="entry name" value="IucA/IucC-like_C"/>
</dbReference>
<dbReference type="EMBL" id="CP137624">
    <property type="protein sequence ID" value="WPK12750.1"/>
    <property type="molecule type" value="Genomic_DNA"/>
</dbReference>
<proteinExistence type="predicted"/>
<feature type="domain" description="Aerobactin siderophore biosynthesis IucA/IucC-like C-terminal" evidence="1">
    <location>
        <begin position="105"/>
        <end position="149"/>
    </location>
</feature>
<dbReference type="Pfam" id="PF06276">
    <property type="entry name" value="FhuF"/>
    <property type="match status" value="1"/>
</dbReference>
<accession>A0ABZ0RX72</accession>
<name>A0ABZ0RX72_9BACI</name>
<gene>
    <name evidence="2" type="ORF">R6U77_03340</name>
</gene>
<organism evidence="2 3">
    <name type="scientific">Lysinibacillus louembei</name>
    <dbReference type="NCBI Taxonomy" id="1470088"/>
    <lineage>
        <taxon>Bacteria</taxon>
        <taxon>Bacillati</taxon>
        <taxon>Bacillota</taxon>
        <taxon>Bacilli</taxon>
        <taxon>Bacillales</taxon>
        <taxon>Bacillaceae</taxon>
        <taxon>Lysinibacillus</taxon>
    </lineage>
</organism>
<evidence type="ECO:0000259" key="1">
    <source>
        <dbReference type="Pfam" id="PF06276"/>
    </source>
</evidence>
<dbReference type="Proteomes" id="UP001322664">
    <property type="component" value="Chromosome"/>
</dbReference>
<protein>
    <submittedName>
        <fullName evidence="2">IucA/IucC family C-terminal-domain containing protein</fullName>
    </submittedName>
</protein>
<evidence type="ECO:0000313" key="2">
    <source>
        <dbReference type="EMBL" id="WPK12750.1"/>
    </source>
</evidence>